<dbReference type="Proteomes" id="UP000520814">
    <property type="component" value="Unassembled WGS sequence"/>
</dbReference>
<name>A0A7W9SWE2_ARMRO</name>
<comment type="caution">
    <text evidence="1">The sequence shown here is derived from an EMBL/GenBank/DDBJ whole genome shotgun (WGS) entry which is preliminary data.</text>
</comment>
<proteinExistence type="predicted"/>
<evidence type="ECO:0000313" key="2">
    <source>
        <dbReference type="Proteomes" id="UP000520814"/>
    </source>
</evidence>
<protein>
    <submittedName>
        <fullName evidence="1">Uncharacterized protein</fullName>
    </submittedName>
</protein>
<keyword evidence="2" id="KW-1185">Reference proteome</keyword>
<gene>
    <name evidence="1" type="ORF">HNQ39_005468</name>
</gene>
<reference evidence="1 2" key="1">
    <citation type="submission" date="2020-08" db="EMBL/GenBank/DDBJ databases">
        <title>Genomic Encyclopedia of Type Strains, Phase IV (KMG-IV): sequencing the most valuable type-strain genomes for metagenomic binning, comparative biology and taxonomic classification.</title>
        <authorList>
            <person name="Goeker M."/>
        </authorList>
    </citation>
    <scope>NUCLEOTIDE SEQUENCE [LARGE SCALE GENOMIC DNA]</scope>
    <source>
        <strain evidence="1 2">DSM 23562</strain>
    </source>
</reference>
<accession>A0A7W9SWE2</accession>
<organism evidence="1 2">
    <name type="scientific">Armatimonas rosea</name>
    <dbReference type="NCBI Taxonomy" id="685828"/>
    <lineage>
        <taxon>Bacteria</taxon>
        <taxon>Bacillati</taxon>
        <taxon>Armatimonadota</taxon>
        <taxon>Armatimonadia</taxon>
        <taxon>Armatimonadales</taxon>
        <taxon>Armatimonadaceae</taxon>
        <taxon>Armatimonas</taxon>
    </lineage>
</organism>
<dbReference type="AlphaFoldDB" id="A0A7W9SWE2"/>
<sequence length="56" mass="6127">MDISASSRGCNSLTGRFVVPEYVLSATNEVERLHLTFEQHCEGGIPALRGEISYGK</sequence>
<evidence type="ECO:0000313" key="1">
    <source>
        <dbReference type="EMBL" id="MBB6053633.1"/>
    </source>
</evidence>
<dbReference type="RefSeq" id="WP_184203721.1">
    <property type="nucleotide sequence ID" value="NZ_JACHGW010000007.1"/>
</dbReference>
<dbReference type="EMBL" id="JACHGW010000007">
    <property type="protein sequence ID" value="MBB6053633.1"/>
    <property type="molecule type" value="Genomic_DNA"/>
</dbReference>